<dbReference type="Pfam" id="PF00248">
    <property type="entry name" value="Aldo_ket_red"/>
    <property type="match status" value="1"/>
</dbReference>
<dbReference type="PROSITE" id="PS00062">
    <property type="entry name" value="ALDOKETO_REDUCTASE_2"/>
    <property type="match status" value="1"/>
</dbReference>
<reference evidence="4" key="4">
    <citation type="journal article" date="2015" name="G3 (Bethesda)">
        <title>Genome sequences of three phytopathogenic species of the Magnaporthaceae family of fungi.</title>
        <authorList>
            <person name="Okagaki L.H."/>
            <person name="Nunes C.C."/>
            <person name="Sailsbery J."/>
            <person name="Clay B."/>
            <person name="Brown D."/>
            <person name="John T."/>
            <person name="Oh Y."/>
            <person name="Young N."/>
            <person name="Fitzgerald M."/>
            <person name="Haas B.J."/>
            <person name="Zeng Q."/>
            <person name="Young S."/>
            <person name="Adiconis X."/>
            <person name="Fan L."/>
            <person name="Levin J.Z."/>
            <person name="Mitchell T.K."/>
            <person name="Okubara P.A."/>
            <person name="Farman M.L."/>
            <person name="Kohn L.M."/>
            <person name="Birren B."/>
            <person name="Ma L.-J."/>
            <person name="Dean R.A."/>
        </authorList>
    </citation>
    <scope>NUCLEOTIDE SEQUENCE</scope>
    <source>
        <strain evidence="4">ATCC 64411 / 73-15</strain>
    </source>
</reference>
<evidence type="ECO:0000313" key="3">
    <source>
        <dbReference type="EMBL" id="KLU87319.1"/>
    </source>
</evidence>
<dbReference type="OMA" id="GAVYRMW"/>
<dbReference type="Proteomes" id="UP000011715">
    <property type="component" value="Unassembled WGS sequence"/>
</dbReference>
<reference evidence="3" key="3">
    <citation type="submission" date="2011-03" db="EMBL/GenBank/DDBJ databases">
        <title>Annotation of Magnaporthe poae ATCC 64411.</title>
        <authorList>
            <person name="Ma L.-J."/>
            <person name="Dead R."/>
            <person name="Young S.K."/>
            <person name="Zeng Q."/>
            <person name="Gargeya S."/>
            <person name="Fitzgerald M."/>
            <person name="Haas B."/>
            <person name="Abouelleil A."/>
            <person name="Alvarado L."/>
            <person name="Arachchi H.M."/>
            <person name="Berlin A."/>
            <person name="Brown A."/>
            <person name="Chapman S.B."/>
            <person name="Chen Z."/>
            <person name="Dunbar C."/>
            <person name="Freedman E."/>
            <person name="Gearin G."/>
            <person name="Gellesch M."/>
            <person name="Goldberg J."/>
            <person name="Griggs A."/>
            <person name="Gujja S."/>
            <person name="Heiman D."/>
            <person name="Howarth C."/>
            <person name="Larson L."/>
            <person name="Lui A."/>
            <person name="MacDonald P.J.P."/>
            <person name="Mehta T."/>
            <person name="Montmayeur A."/>
            <person name="Murphy C."/>
            <person name="Neiman D."/>
            <person name="Pearson M."/>
            <person name="Priest M."/>
            <person name="Roberts A."/>
            <person name="Saif S."/>
            <person name="Shea T."/>
            <person name="Shenoy N."/>
            <person name="Sisk P."/>
            <person name="Stolte C."/>
            <person name="Sykes S."/>
            <person name="Yandava C."/>
            <person name="Wortman J."/>
            <person name="Nusbaum C."/>
            <person name="Birren B."/>
        </authorList>
    </citation>
    <scope>NUCLEOTIDE SEQUENCE</scope>
    <source>
        <strain evidence="3">ATCC 64411</strain>
    </source>
</reference>
<evidence type="ECO:0000256" key="1">
    <source>
        <dbReference type="ARBA" id="ARBA00023002"/>
    </source>
</evidence>
<dbReference type="eggNOG" id="ENOG502SMNT">
    <property type="taxonomic scope" value="Eukaryota"/>
</dbReference>
<dbReference type="AlphaFoldDB" id="A0A0C4E1Q3"/>
<proteinExistence type="predicted"/>
<reference evidence="3" key="2">
    <citation type="submission" date="2010-05" db="EMBL/GenBank/DDBJ databases">
        <title>The Genome Sequence of Magnaporthe poae strain ATCC 64411.</title>
        <authorList>
            <consortium name="The Broad Institute Genome Sequencing Platform"/>
            <consortium name="Broad Institute Genome Sequencing Center for Infectious Disease"/>
            <person name="Ma L.-J."/>
            <person name="Dead R."/>
            <person name="Young S."/>
            <person name="Zeng Q."/>
            <person name="Koehrsen M."/>
            <person name="Alvarado L."/>
            <person name="Berlin A."/>
            <person name="Chapman S.B."/>
            <person name="Chen Z."/>
            <person name="Freedman E."/>
            <person name="Gellesch M."/>
            <person name="Goldberg J."/>
            <person name="Griggs A."/>
            <person name="Gujja S."/>
            <person name="Heilman E.R."/>
            <person name="Heiman D."/>
            <person name="Hepburn T."/>
            <person name="Howarth C."/>
            <person name="Jen D."/>
            <person name="Larson L."/>
            <person name="Mehta T."/>
            <person name="Neiman D."/>
            <person name="Pearson M."/>
            <person name="Roberts A."/>
            <person name="Saif S."/>
            <person name="Shea T."/>
            <person name="Shenoy N."/>
            <person name="Sisk P."/>
            <person name="Stolte C."/>
            <person name="Sykes S."/>
            <person name="Walk T."/>
            <person name="White J."/>
            <person name="Yandava C."/>
            <person name="Haas B."/>
            <person name="Nusbaum C."/>
            <person name="Birren B."/>
        </authorList>
    </citation>
    <scope>NUCLEOTIDE SEQUENCE</scope>
    <source>
        <strain evidence="3">ATCC 64411</strain>
    </source>
</reference>
<evidence type="ECO:0000259" key="2">
    <source>
        <dbReference type="Pfam" id="PF00248"/>
    </source>
</evidence>
<organism evidence="4 5">
    <name type="scientific">Magnaporthiopsis poae (strain ATCC 64411 / 73-15)</name>
    <name type="common">Kentucky bluegrass fungus</name>
    <name type="synonym">Magnaporthe poae</name>
    <dbReference type="NCBI Taxonomy" id="644358"/>
    <lineage>
        <taxon>Eukaryota</taxon>
        <taxon>Fungi</taxon>
        <taxon>Dikarya</taxon>
        <taxon>Ascomycota</taxon>
        <taxon>Pezizomycotina</taxon>
        <taxon>Sordariomycetes</taxon>
        <taxon>Sordariomycetidae</taxon>
        <taxon>Magnaporthales</taxon>
        <taxon>Magnaporthaceae</taxon>
        <taxon>Magnaporthiopsis</taxon>
    </lineage>
</organism>
<dbReference type="PRINTS" id="PR00069">
    <property type="entry name" value="ALDKETRDTASE"/>
</dbReference>
<dbReference type="EMBL" id="GL876970">
    <property type="protein sequence ID" value="KLU87319.1"/>
    <property type="molecule type" value="Genomic_DNA"/>
</dbReference>
<evidence type="ECO:0000313" key="5">
    <source>
        <dbReference type="Proteomes" id="UP000011715"/>
    </source>
</evidence>
<dbReference type="OrthoDB" id="48988at2759"/>
<dbReference type="PANTHER" id="PTHR43364">
    <property type="entry name" value="NADH-SPECIFIC METHYLGLYOXAL REDUCTASE-RELATED"/>
    <property type="match status" value="1"/>
</dbReference>
<gene>
    <name evidence="3" type="ORF">MAPG_06320</name>
</gene>
<dbReference type="VEuPathDB" id="FungiDB:MAPG_06320"/>
<dbReference type="GO" id="GO:0016491">
    <property type="term" value="F:oxidoreductase activity"/>
    <property type="evidence" value="ECO:0007669"/>
    <property type="project" value="UniProtKB-KW"/>
</dbReference>
<protein>
    <recommendedName>
        <fullName evidence="2">NADP-dependent oxidoreductase domain-containing protein</fullName>
    </recommendedName>
</protein>
<reference evidence="5" key="1">
    <citation type="submission" date="2010-05" db="EMBL/GenBank/DDBJ databases">
        <title>The genome sequence of Magnaporthe poae strain ATCC 64411.</title>
        <authorList>
            <person name="Ma L.-J."/>
            <person name="Dead R."/>
            <person name="Young S."/>
            <person name="Zeng Q."/>
            <person name="Koehrsen M."/>
            <person name="Alvarado L."/>
            <person name="Berlin A."/>
            <person name="Chapman S.B."/>
            <person name="Chen Z."/>
            <person name="Freedman E."/>
            <person name="Gellesch M."/>
            <person name="Goldberg J."/>
            <person name="Griggs A."/>
            <person name="Gujja S."/>
            <person name="Heilman E.R."/>
            <person name="Heiman D."/>
            <person name="Hepburn T."/>
            <person name="Howarth C."/>
            <person name="Jen D."/>
            <person name="Larson L."/>
            <person name="Mehta T."/>
            <person name="Neiman D."/>
            <person name="Pearson M."/>
            <person name="Roberts A."/>
            <person name="Saif S."/>
            <person name="Shea T."/>
            <person name="Shenoy N."/>
            <person name="Sisk P."/>
            <person name="Stolte C."/>
            <person name="Sykes S."/>
            <person name="Walk T."/>
            <person name="White J."/>
            <person name="Yandava C."/>
            <person name="Haas B."/>
            <person name="Nusbaum C."/>
            <person name="Birren B."/>
        </authorList>
    </citation>
    <scope>NUCLEOTIDE SEQUENCE [LARGE SCALE GENOMIC DNA]</scope>
    <source>
        <strain evidence="5">ATCC 64411 / 73-15</strain>
    </source>
</reference>
<dbReference type="STRING" id="644358.A0A0C4E1Q3"/>
<dbReference type="InterPro" id="IPR018170">
    <property type="entry name" value="Aldo/ket_reductase_CS"/>
</dbReference>
<dbReference type="InterPro" id="IPR020471">
    <property type="entry name" value="AKR"/>
</dbReference>
<dbReference type="Gene3D" id="3.20.20.100">
    <property type="entry name" value="NADP-dependent oxidoreductase domain"/>
    <property type="match status" value="1"/>
</dbReference>
<keyword evidence="1" id="KW-0560">Oxidoreductase</keyword>
<name>A0A0C4E1Q3_MAGP6</name>
<dbReference type="EMBL" id="ADBL01001526">
    <property type="status" value="NOT_ANNOTATED_CDS"/>
    <property type="molecule type" value="Genomic_DNA"/>
</dbReference>
<dbReference type="GO" id="GO:0005829">
    <property type="term" value="C:cytosol"/>
    <property type="evidence" value="ECO:0007669"/>
    <property type="project" value="TreeGrafter"/>
</dbReference>
<dbReference type="EnsemblFungi" id="MAPG_06320T0">
    <property type="protein sequence ID" value="MAPG_06320T0"/>
    <property type="gene ID" value="MAPG_06320"/>
</dbReference>
<dbReference type="InterPro" id="IPR023210">
    <property type="entry name" value="NADP_OxRdtase_dom"/>
</dbReference>
<evidence type="ECO:0000313" key="4">
    <source>
        <dbReference type="EnsemblFungi" id="MAPG_06320T0"/>
    </source>
</evidence>
<feature type="domain" description="NADP-dependent oxidoreductase" evidence="2">
    <location>
        <begin position="8"/>
        <end position="294"/>
    </location>
</feature>
<dbReference type="EMBL" id="ADBL01001527">
    <property type="status" value="NOT_ANNOTATED_CDS"/>
    <property type="molecule type" value="Genomic_DNA"/>
</dbReference>
<dbReference type="InterPro" id="IPR050523">
    <property type="entry name" value="AKR_Detox_Biosynth"/>
</dbReference>
<dbReference type="InterPro" id="IPR036812">
    <property type="entry name" value="NAD(P)_OxRdtase_dom_sf"/>
</dbReference>
<accession>A0A0C4E1Q3</accession>
<dbReference type="PANTHER" id="PTHR43364:SF4">
    <property type="entry name" value="NAD(P)-LINKED OXIDOREDUCTASE SUPERFAMILY PROTEIN"/>
    <property type="match status" value="1"/>
</dbReference>
<sequence length="326" mass="34172">MSPPHPTLIFGTGNLGGPWPNPAKSEKGFAGTLEALDRLGIKRLDTAGNYPPGGTPGDSEKIIGASGVASQPAGFQVDTKIVWPSGTAEGSLTAANIDSSVVKSLENLGVDQINVLYPHWPDPATPLEEQVEGFEEQRRKGRCRQIGISNFTPQMVEDWVAICKRKGYALPVAHQGNYSLAFRHDEATLFPVLRRHGISIIAYSSLASGFLSGRLTEGTVEENPCAPAADPGCTRHQPRGRRVALDRVPLGPARRLGDAILLGASRTEQVEQSAAAIAEGPLPADVVEGIEAIWAKAAAAIPAPSLEAGSGALADAVSKGLDAGQE</sequence>
<keyword evidence="5" id="KW-1185">Reference proteome</keyword>
<dbReference type="SUPFAM" id="SSF51430">
    <property type="entry name" value="NAD(P)-linked oxidoreductase"/>
    <property type="match status" value="1"/>
</dbReference>
<reference evidence="4" key="5">
    <citation type="submission" date="2015-06" db="UniProtKB">
        <authorList>
            <consortium name="EnsemblFungi"/>
        </authorList>
    </citation>
    <scope>IDENTIFICATION</scope>
    <source>
        <strain evidence="4">ATCC 64411</strain>
    </source>
</reference>